<gene>
    <name evidence="1" type="ORF">F4820DRAFT_248696</name>
</gene>
<organism evidence="1 2">
    <name type="scientific">Hypoxylon rubiginosum</name>
    <dbReference type="NCBI Taxonomy" id="110542"/>
    <lineage>
        <taxon>Eukaryota</taxon>
        <taxon>Fungi</taxon>
        <taxon>Dikarya</taxon>
        <taxon>Ascomycota</taxon>
        <taxon>Pezizomycotina</taxon>
        <taxon>Sordariomycetes</taxon>
        <taxon>Xylariomycetidae</taxon>
        <taxon>Xylariales</taxon>
        <taxon>Hypoxylaceae</taxon>
        <taxon>Hypoxylon</taxon>
    </lineage>
</organism>
<accession>A0ACB9Z4Y4</accession>
<dbReference type="Proteomes" id="UP001497700">
    <property type="component" value="Unassembled WGS sequence"/>
</dbReference>
<dbReference type="EMBL" id="MU393458">
    <property type="protein sequence ID" value="KAI4866479.1"/>
    <property type="molecule type" value="Genomic_DNA"/>
</dbReference>
<evidence type="ECO:0000313" key="2">
    <source>
        <dbReference type="Proteomes" id="UP001497700"/>
    </source>
</evidence>
<comment type="caution">
    <text evidence="1">The sequence shown here is derived from an EMBL/GenBank/DDBJ whole genome shotgun (WGS) entry which is preliminary data.</text>
</comment>
<reference evidence="1 2" key="1">
    <citation type="journal article" date="2022" name="New Phytol.">
        <title>Ecological generalism drives hyperdiversity of secondary metabolite gene clusters in xylarialean endophytes.</title>
        <authorList>
            <person name="Franco M.E.E."/>
            <person name="Wisecaver J.H."/>
            <person name="Arnold A.E."/>
            <person name="Ju Y.M."/>
            <person name="Slot J.C."/>
            <person name="Ahrendt S."/>
            <person name="Moore L.P."/>
            <person name="Eastman K.E."/>
            <person name="Scott K."/>
            <person name="Konkel Z."/>
            <person name="Mondo S.J."/>
            <person name="Kuo A."/>
            <person name="Hayes R.D."/>
            <person name="Haridas S."/>
            <person name="Andreopoulos B."/>
            <person name="Riley R."/>
            <person name="LaButti K."/>
            <person name="Pangilinan J."/>
            <person name="Lipzen A."/>
            <person name="Amirebrahimi M."/>
            <person name="Yan J."/>
            <person name="Adam C."/>
            <person name="Keymanesh K."/>
            <person name="Ng V."/>
            <person name="Louie K."/>
            <person name="Northen T."/>
            <person name="Drula E."/>
            <person name="Henrissat B."/>
            <person name="Hsieh H.M."/>
            <person name="Youens-Clark K."/>
            <person name="Lutzoni F."/>
            <person name="Miadlikowska J."/>
            <person name="Eastwood D.C."/>
            <person name="Hamelin R.C."/>
            <person name="Grigoriev I.V."/>
            <person name="U'Ren J.M."/>
        </authorList>
    </citation>
    <scope>NUCLEOTIDE SEQUENCE [LARGE SCALE GENOMIC DNA]</scope>
    <source>
        <strain evidence="1 2">CBS 119005</strain>
    </source>
</reference>
<proteinExistence type="predicted"/>
<name>A0ACB9Z4Y4_9PEZI</name>
<sequence length="361" mass="41382">MASEDTSRQSSEDLACREHGRRICPPCLFNCQKVLLNIGTFPLDIKDGLLVYMAYPRQALFTWSEQYADLNKLDALADTSRENRFDNYTVAENAGWYPLFIPQLDEQVVGAGLWDYFRKFRFMEFKSPVPDSPDTLDTIWCDICQLTWLKAKRVATSDLPHPRHQTLPTFAAAGRYLDVRSIIVHVDGVLPSKYPVGPVNAGIGVFFGEGSKYNQSEPFYMDTPSKQRAEFYSARHAMEVIKDEVIHEWLGHLKEAKKESETNHIRLIIATNSIDLVDTFTKRIDKWEWDRATRQYYRPGKGHGARDGVKNSDIIRTIYRQMENFKRSETGVETVWYHVDKKFNAKARALASSSAGNPVLP</sequence>
<evidence type="ECO:0000313" key="1">
    <source>
        <dbReference type="EMBL" id="KAI4866479.1"/>
    </source>
</evidence>
<keyword evidence="2" id="KW-1185">Reference proteome</keyword>
<protein>
    <submittedName>
        <fullName evidence="1">Uncharacterized protein</fullName>
    </submittedName>
</protein>